<dbReference type="AlphaFoldDB" id="A0A7T7XLK8"/>
<dbReference type="InterPro" id="IPR001347">
    <property type="entry name" value="SIS_dom"/>
</dbReference>
<organism evidence="3 4">
    <name type="scientific">Breznakiella homolactica</name>
    <dbReference type="NCBI Taxonomy" id="2798577"/>
    <lineage>
        <taxon>Bacteria</taxon>
        <taxon>Pseudomonadati</taxon>
        <taxon>Spirochaetota</taxon>
        <taxon>Spirochaetia</taxon>
        <taxon>Spirochaetales</taxon>
        <taxon>Breznakiellaceae</taxon>
        <taxon>Breznakiella</taxon>
    </lineage>
</organism>
<keyword evidence="4" id="KW-1185">Reference proteome</keyword>
<dbReference type="InterPro" id="IPR035466">
    <property type="entry name" value="GlmS/AgaS_SIS"/>
</dbReference>
<dbReference type="SUPFAM" id="SSF53697">
    <property type="entry name" value="SIS domain"/>
    <property type="match status" value="1"/>
</dbReference>
<dbReference type="GO" id="GO:0006047">
    <property type="term" value="P:UDP-N-acetylglucosamine metabolic process"/>
    <property type="evidence" value="ECO:0007669"/>
    <property type="project" value="TreeGrafter"/>
</dbReference>
<dbReference type="PROSITE" id="PS51464">
    <property type="entry name" value="SIS"/>
    <property type="match status" value="1"/>
</dbReference>
<name>A0A7T7XLK8_9SPIR</name>
<dbReference type="GO" id="GO:0004360">
    <property type="term" value="F:glutamine-fructose-6-phosphate transaminase (isomerizing) activity"/>
    <property type="evidence" value="ECO:0007669"/>
    <property type="project" value="TreeGrafter"/>
</dbReference>
<dbReference type="RefSeq" id="WP_215625789.1">
    <property type="nucleotide sequence ID" value="NZ_CP067089.2"/>
</dbReference>
<dbReference type="GO" id="GO:0097367">
    <property type="term" value="F:carbohydrate derivative binding"/>
    <property type="evidence" value="ECO:0007669"/>
    <property type="project" value="InterPro"/>
</dbReference>
<feature type="domain" description="SIS" evidence="2">
    <location>
        <begin position="30"/>
        <end position="165"/>
    </location>
</feature>
<dbReference type="GO" id="GO:0006002">
    <property type="term" value="P:fructose 6-phosphate metabolic process"/>
    <property type="evidence" value="ECO:0007669"/>
    <property type="project" value="TreeGrafter"/>
</dbReference>
<gene>
    <name evidence="3" type="ORF">JFL75_16320</name>
</gene>
<dbReference type="Gene3D" id="3.40.50.10490">
    <property type="entry name" value="Glucose-6-phosphate isomerase like protein, domain 1"/>
    <property type="match status" value="2"/>
</dbReference>
<dbReference type="KEGG" id="bhc:JFL75_16320"/>
<dbReference type="InterPro" id="IPR046348">
    <property type="entry name" value="SIS_dom_sf"/>
</dbReference>
<accession>A0A7T7XLK8</accession>
<dbReference type="Proteomes" id="UP000595917">
    <property type="component" value="Chromosome"/>
</dbReference>
<dbReference type="CDD" id="cd05008">
    <property type="entry name" value="SIS_GlmS_GlmD_1"/>
    <property type="match status" value="1"/>
</dbReference>
<dbReference type="GO" id="GO:0006487">
    <property type="term" value="P:protein N-linked glycosylation"/>
    <property type="evidence" value="ECO:0007669"/>
    <property type="project" value="TreeGrafter"/>
</dbReference>
<dbReference type="PANTHER" id="PTHR10937:SF17">
    <property type="entry name" value="GLUCOSAMINE-FRUCTOSE-6-PHOSPHATE AMINOTRANSFERASE"/>
    <property type="match status" value="1"/>
</dbReference>
<evidence type="ECO:0000313" key="3">
    <source>
        <dbReference type="EMBL" id="QQO08483.1"/>
    </source>
</evidence>
<reference evidence="3" key="1">
    <citation type="submission" date="2021-01" db="EMBL/GenBank/DDBJ databases">
        <title>Description of Breznakiella homolactica.</title>
        <authorList>
            <person name="Song Y."/>
            <person name="Brune A."/>
        </authorList>
    </citation>
    <scope>NUCLEOTIDE SEQUENCE</scope>
    <source>
        <strain evidence="3">RmG30</strain>
    </source>
</reference>
<proteinExistence type="predicted"/>
<dbReference type="PANTHER" id="PTHR10937">
    <property type="entry name" value="GLUCOSAMINE--FRUCTOSE-6-PHOSPHATE AMINOTRANSFERASE, ISOMERIZING"/>
    <property type="match status" value="1"/>
</dbReference>
<evidence type="ECO:0000313" key="4">
    <source>
        <dbReference type="Proteomes" id="UP000595917"/>
    </source>
</evidence>
<protein>
    <recommendedName>
        <fullName evidence="2">SIS domain-containing protein</fullName>
    </recommendedName>
</protein>
<evidence type="ECO:0000259" key="2">
    <source>
        <dbReference type="PROSITE" id="PS51464"/>
    </source>
</evidence>
<sequence>MAGTMTDYITEQPRVLRSILGDRKENTLRFTEEWKRGSPDRLYLVASGTSNNAAAMAVPFMEELLGTEVRVAPPTLLPRVYGNSPFALFVSQGGNSNNTISAIEQWKGIHSLALTGQKECRINEIHPHVSIGCGPETAGPKTKGYTATVMTLYLLALETALALGRISGEEYRSYIGVLETAVENMEGNIRRCETWLSENLESLKKIEKCFVVARTTAFPVAQEGALKILETMLVPAAAYEFEEYLHGPICALDDRMAGIYLLPESGDGAFNRMNRLVEFHRGISPLVFTAGSLGGDKRDCGLALSGRWYTEPFELILPCQIMGAKLPAVLGIEDNGSKVYKALDSALNIKFAGGI</sequence>
<evidence type="ECO:0000256" key="1">
    <source>
        <dbReference type="ARBA" id="ARBA00022737"/>
    </source>
</evidence>
<dbReference type="EMBL" id="CP067089">
    <property type="protein sequence ID" value="QQO08483.1"/>
    <property type="molecule type" value="Genomic_DNA"/>
</dbReference>
<keyword evidence="1" id="KW-0677">Repeat</keyword>